<evidence type="ECO:0000256" key="1">
    <source>
        <dbReference type="SAM" id="SignalP"/>
    </source>
</evidence>
<accession>A0A6A4HHJ4</accession>
<dbReference type="AlphaFoldDB" id="A0A6A4HHJ4"/>
<keyword evidence="1" id="KW-0732">Signal</keyword>
<dbReference type="EMBL" id="ML769489">
    <property type="protein sequence ID" value="KAE9398009.1"/>
    <property type="molecule type" value="Genomic_DNA"/>
</dbReference>
<proteinExistence type="predicted"/>
<reference evidence="2" key="1">
    <citation type="journal article" date="2019" name="Environ. Microbiol.">
        <title>Fungal ecological strategies reflected in gene transcription - a case study of two litter decomposers.</title>
        <authorList>
            <person name="Barbi F."/>
            <person name="Kohler A."/>
            <person name="Barry K."/>
            <person name="Baskaran P."/>
            <person name="Daum C."/>
            <person name="Fauchery L."/>
            <person name="Ihrmark K."/>
            <person name="Kuo A."/>
            <person name="LaButti K."/>
            <person name="Lipzen A."/>
            <person name="Morin E."/>
            <person name="Grigoriev I.V."/>
            <person name="Henrissat B."/>
            <person name="Lindahl B."/>
            <person name="Martin F."/>
        </authorList>
    </citation>
    <scope>NUCLEOTIDE SEQUENCE</scope>
    <source>
        <strain evidence="2">JB14</strain>
    </source>
</reference>
<evidence type="ECO:0000313" key="3">
    <source>
        <dbReference type="Proteomes" id="UP000799118"/>
    </source>
</evidence>
<feature type="signal peptide" evidence="1">
    <location>
        <begin position="1"/>
        <end position="22"/>
    </location>
</feature>
<dbReference type="Proteomes" id="UP000799118">
    <property type="component" value="Unassembled WGS sequence"/>
</dbReference>
<sequence>MRFSHLSAVALGLLSSTLTVCAVPLGDSLVVRERSTIPRGLTYPHIDAHAKEPEESKRAGLTESLGVYLYGDERRRRRTMRRENVQWKLCTGADWCAIDRKDTRFRGQGAVFGALYGTLA</sequence>
<protein>
    <submittedName>
        <fullName evidence="2">Uncharacterized protein</fullName>
    </submittedName>
</protein>
<keyword evidence="3" id="KW-1185">Reference proteome</keyword>
<feature type="chain" id="PRO_5025501042" evidence="1">
    <location>
        <begin position="23"/>
        <end position="120"/>
    </location>
</feature>
<name>A0A6A4HHJ4_9AGAR</name>
<gene>
    <name evidence="2" type="ORF">BT96DRAFT_976678</name>
</gene>
<organism evidence="2 3">
    <name type="scientific">Gymnopus androsaceus JB14</name>
    <dbReference type="NCBI Taxonomy" id="1447944"/>
    <lineage>
        <taxon>Eukaryota</taxon>
        <taxon>Fungi</taxon>
        <taxon>Dikarya</taxon>
        <taxon>Basidiomycota</taxon>
        <taxon>Agaricomycotina</taxon>
        <taxon>Agaricomycetes</taxon>
        <taxon>Agaricomycetidae</taxon>
        <taxon>Agaricales</taxon>
        <taxon>Marasmiineae</taxon>
        <taxon>Omphalotaceae</taxon>
        <taxon>Gymnopus</taxon>
    </lineage>
</organism>
<evidence type="ECO:0000313" key="2">
    <source>
        <dbReference type="EMBL" id="KAE9398009.1"/>
    </source>
</evidence>